<dbReference type="SUPFAM" id="SSF57889">
    <property type="entry name" value="Cysteine-rich domain"/>
    <property type="match status" value="1"/>
</dbReference>
<feature type="compositionally biased region" description="Basic and acidic residues" evidence="6">
    <location>
        <begin position="582"/>
        <end position="593"/>
    </location>
</feature>
<feature type="compositionally biased region" description="Low complexity" evidence="6">
    <location>
        <begin position="236"/>
        <end position="252"/>
    </location>
</feature>
<reference evidence="10 11" key="1">
    <citation type="journal article" date="2012" name="BMC Genomics">
        <title>Comparative genomics of the white-rot fungi, Phanerochaete carnosa and P. chrysosporium, to elucidate the genetic basis of the distinct wood types they colonize.</title>
        <authorList>
            <person name="Suzuki H."/>
            <person name="MacDonald J."/>
            <person name="Syed K."/>
            <person name="Salamov A."/>
            <person name="Hori C."/>
            <person name="Aerts A."/>
            <person name="Henrissat B."/>
            <person name="Wiebenga A."/>
            <person name="vanKuyk P.A."/>
            <person name="Barry K."/>
            <person name="Lindquist E."/>
            <person name="LaButti K."/>
            <person name="Lapidus A."/>
            <person name="Lucas S."/>
            <person name="Coutinho P."/>
            <person name="Gong Y."/>
            <person name="Samejima M."/>
            <person name="Mahadevan R."/>
            <person name="Abou-Zaid M."/>
            <person name="de Vries R.P."/>
            <person name="Igarashi K."/>
            <person name="Yadav J.S."/>
            <person name="Grigoriev I.V."/>
            <person name="Master E.R."/>
        </authorList>
    </citation>
    <scope>NUCLEOTIDE SEQUENCE [LARGE SCALE GENOMIC DNA]</scope>
    <source>
        <strain evidence="10 11">HHB-10118-sp</strain>
    </source>
</reference>
<dbReference type="InterPro" id="IPR001781">
    <property type="entry name" value="Znf_LIM"/>
</dbReference>
<dbReference type="PROSITE" id="PS50023">
    <property type="entry name" value="LIM_DOMAIN_2"/>
    <property type="match status" value="1"/>
</dbReference>
<keyword evidence="3 4" id="KW-0862">Zinc</keyword>
<dbReference type="Pfam" id="PF00130">
    <property type="entry name" value="C1_1"/>
    <property type="match status" value="1"/>
</dbReference>
<evidence type="ECO:0000256" key="4">
    <source>
        <dbReference type="PROSITE-ProRule" id="PRU00125"/>
    </source>
</evidence>
<dbReference type="CDD" id="cd09395">
    <property type="entry name" value="LIM2_Rga"/>
    <property type="match status" value="1"/>
</dbReference>
<evidence type="ECO:0008006" key="12">
    <source>
        <dbReference type="Google" id="ProtNLM"/>
    </source>
</evidence>
<feature type="compositionally biased region" description="Basic and acidic residues" evidence="6">
    <location>
        <begin position="148"/>
        <end position="161"/>
    </location>
</feature>
<feature type="compositionally biased region" description="Polar residues" evidence="6">
    <location>
        <begin position="510"/>
        <end position="529"/>
    </location>
</feature>
<evidence type="ECO:0000313" key="11">
    <source>
        <dbReference type="Proteomes" id="UP000008370"/>
    </source>
</evidence>
<dbReference type="InterPro" id="IPR051854">
    <property type="entry name" value="Rho-type_GAP"/>
</dbReference>
<feature type="compositionally biased region" description="Low complexity" evidence="6">
    <location>
        <begin position="1079"/>
        <end position="1091"/>
    </location>
</feature>
<keyword evidence="1" id="KW-0343">GTPase activation</keyword>
<keyword evidence="5" id="KW-0175">Coiled coil</keyword>
<dbReference type="InterPro" id="IPR002219">
    <property type="entry name" value="PKC_DAG/PE"/>
</dbReference>
<evidence type="ECO:0000256" key="5">
    <source>
        <dbReference type="SAM" id="Coils"/>
    </source>
</evidence>
<keyword evidence="11" id="KW-1185">Reference proteome</keyword>
<evidence type="ECO:0000259" key="9">
    <source>
        <dbReference type="PROSITE" id="PS50238"/>
    </source>
</evidence>
<dbReference type="GeneID" id="18917150"/>
<feature type="domain" description="LIM zinc-binding" evidence="7">
    <location>
        <begin position="83"/>
        <end position="142"/>
    </location>
</feature>
<feature type="region of interest" description="Disordered" evidence="6">
    <location>
        <begin position="698"/>
        <end position="782"/>
    </location>
</feature>
<accession>K5W6M2</accession>
<dbReference type="STRING" id="650164.K5W6M2"/>
<feature type="compositionally biased region" description="Polar residues" evidence="6">
    <location>
        <begin position="221"/>
        <end position="232"/>
    </location>
</feature>
<dbReference type="Gene3D" id="2.10.110.10">
    <property type="entry name" value="Cysteine Rich Protein"/>
    <property type="match status" value="2"/>
</dbReference>
<dbReference type="OrthoDB" id="79452at2759"/>
<dbReference type="PANTHER" id="PTHR46075">
    <property type="entry name" value="CHIMERIN FAMILY MEMBER"/>
    <property type="match status" value="1"/>
</dbReference>
<evidence type="ECO:0000259" key="8">
    <source>
        <dbReference type="PROSITE" id="PS50081"/>
    </source>
</evidence>
<sequence length="1421" mass="156180">MTALSSNAMAQNIPDPAVLTENRFCPGCKQSVVTENGGVVVAFGQSYFHIDCFRCAKCHEQVTADTNLLLLSDGSPVCANCSYCCNVCGQPILDEAIMTGDDSYHAHCFNCKVCKKRIEELVFAKTSQGIYCMPCHSERVARSRRHLERKERERREREKQAQAEAAAAYDAITNSDAEPNASSKASTPSAAPSSASRSGTPRMSEFATNHVPSASKPAETVQPSQSPRQQHFASLAPPASSGTAPPGTSSTAHGPPYRTAALQNGLPSAPNQYTQQYREREREGTATPDNMRSTPLPPTNSDTLAVPSDGLQQTLQKRRSFDHRLAGAVTSENGGTESASGAPSLPGLLSADGPTPRKAKRQSINPNLVMSFNNLPQGPSPPSTSPSTPHAPHMNDKPRSPMHEQFLSEMPASPPAFTQADSRQSPLIPRSQLDASDNIHDKQYTGRTRSASSSETQRMAQQSDMLQRERSKSPMRFSVTLDRVPARTSSRPDLRSDTAPPSFASETGRRTPQLTTEGRVSPLTKQLSLDNRHRNSTSSLGQTIELPPHSGSASHPTSPAHEVDVPHSVESGTDTEAETEEEFHAHGDSDRDILTPLPPPKEAKGSKAGMRPPQLELASSHASDEHDEPDELGQVDSADVSEEYLHDEMPVESTSHSTFIAPALPPIRFSMGGADFAELLKSVGGPDGLKAFDKLTEDQVPATPPPSAAQPFTPTSAKDLSADATPVRRREPPISRSQSPHSIAVSSPSEAGLRPPMQRSQSSEPHDGRAVPRPPRYDDQTVYKRERVGSNASLPPNGKAIITLTTPENTTSSIGRPDTADLVRRRLQEALNETTERGAAYVKLDPEFIGAIVMLLNQRQEEFVDMKRRLDGMKRASQQYVEGLTVAQTEYDRELKARRDAEAEVTRLRVLLSSQAVRLKAMSGDTKKQEVQKQLSQELTESLSTLERDLSKLKAERDMTLAEVEELSASKSSNSLSDDPDATVRLSKALSVRFDNIKNQYQSDLLPLTAQREALLREITEMRASRDAYLEETTMLSARNEELAQLYAQYLRRMDAQGEGMIEPSGRASSSLDKARPQGLTPSLTSGTTLSEESVDQRYVKVMKSDAAEVPTPQPRGKFKWPGYRNQQAKEHATHMSESGRAKPRIEHSFQQVNGLRVARCDNCGDKMWGSILRCGACNISVHHRCLQLVHLPCSQQVMNGKEERIMPLPAGPSMFGRDLTEQVRAESKDEERLIPVIVEKCIDAVDTLALDYEGIYRKTGGSGQSKTITQLFERGDYASFDLRDNDRFNDISSVTSVLKTYFRSLPDPLLTYNLHDQFIYASSIKDPAQKSQVLTELVSELPREHYYTTRALMLHLHRIAERSDKNFMHARNLGVVFGPTLMRSRDPNAEFSDMAGKALSVEWLVENAPVVFEQNATDSP</sequence>
<dbReference type="GO" id="GO:0005096">
    <property type="term" value="F:GTPase activator activity"/>
    <property type="evidence" value="ECO:0007669"/>
    <property type="project" value="UniProtKB-KW"/>
</dbReference>
<dbReference type="KEGG" id="pco:PHACADRAFT_258574"/>
<dbReference type="PROSITE" id="PS00479">
    <property type="entry name" value="ZF_DAG_PE_1"/>
    <property type="match status" value="1"/>
</dbReference>
<feature type="compositionally biased region" description="Polar residues" evidence="6">
    <location>
        <begin position="261"/>
        <end position="276"/>
    </location>
</feature>
<dbReference type="SMART" id="SM00132">
    <property type="entry name" value="LIM"/>
    <property type="match status" value="2"/>
</dbReference>
<evidence type="ECO:0000256" key="2">
    <source>
        <dbReference type="ARBA" id="ARBA00022723"/>
    </source>
</evidence>
<dbReference type="FunCoup" id="K5W6M2">
    <property type="interactions" value="179"/>
</dbReference>
<proteinExistence type="predicted"/>
<feature type="domain" description="Phorbol-ester/DAG-type" evidence="8">
    <location>
        <begin position="1147"/>
        <end position="1194"/>
    </location>
</feature>
<dbReference type="Pfam" id="PF00620">
    <property type="entry name" value="RhoGAP"/>
    <property type="match status" value="1"/>
</dbReference>
<feature type="compositionally biased region" description="Basic and acidic residues" evidence="6">
    <location>
        <begin position="393"/>
        <end position="402"/>
    </location>
</feature>
<dbReference type="HOGENOM" id="CLU_003874_0_0_1"/>
<dbReference type="PROSITE" id="PS50238">
    <property type="entry name" value="RHOGAP"/>
    <property type="match status" value="1"/>
</dbReference>
<dbReference type="Gene3D" id="3.30.60.20">
    <property type="match status" value="1"/>
</dbReference>
<evidence type="ECO:0000256" key="3">
    <source>
        <dbReference type="ARBA" id="ARBA00022833"/>
    </source>
</evidence>
<dbReference type="Pfam" id="PF00412">
    <property type="entry name" value="LIM"/>
    <property type="match status" value="2"/>
</dbReference>
<dbReference type="PANTHER" id="PTHR46075:SF2">
    <property type="entry name" value="RHO GTPASE ACTIVATING PROTEIN AT 5A, ISOFORM A"/>
    <property type="match status" value="1"/>
</dbReference>
<keyword evidence="4" id="KW-0440">LIM domain</keyword>
<feature type="compositionally biased region" description="Low complexity" evidence="6">
    <location>
        <begin position="181"/>
        <end position="198"/>
    </location>
</feature>
<feature type="region of interest" description="Disordered" evidence="6">
    <location>
        <begin position="1060"/>
        <end position="1091"/>
    </location>
</feature>
<dbReference type="SUPFAM" id="SSF48350">
    <property type="entry name" value="GTPase activation domain, GAP"/>
    <property type="match status" value="1"/>
</dbReference>
<dbReference type="EMBL" id="JH930473">
    <property type="protein sequence ID" value="EKM54604.1"/>
    <property type="molecule type" value="Genomic_DNA"/>
</dbReference>
<dbReference type="InterPro" id="IPR008936">
    <property type="entry name" value="Rho_GTPase_activation_prot"/>
</dbReference>
<dbReference type="SMART" id="SM00324">
    <property type="entry name" value="RhoGAP"/>
    <property type="match status" value="1"/>
</dbReference>
<evidence type="ECO:0000259" key="7">
    <source>
        <dbReference type="PROSITE" id="PS50023"/>
    </source>
</evidence>
<feature type="domain" description="Rho-GAP" evidence="9">
    <location>
        <begin position="1218"/>
        <end position="1413"/>
    </location>
</feature>
<feature type="compositionally biased region" description="Polar residues" evidence="6">
    <location>
        <begin position="287"/>
        <end position="303"/>
    </location>
</feature>
<dbReference type="GO" id="GO:0007165">
    <property type="term" value="P:signal transduction"/>
    <property type="evidence" value="ECO:0007669"/>
    <property type="project" value="InterPro"/>
</dbReference>
<feature type="compositionally biased region" description="Polar residues" evidence="6">
    <location>
        <begin position="330"/>
        <end position="341"/>
    </location>
</feature>
<keyword evidence="2 4" id="KW-0479">Metal-binding</keyword>
<feature type="compositionally biased region" description="Basic and acidic residues" evidence="6">
    <location>
        <begin position="764"/>
        <end position="782"/>
    </location>
</feature>
<feature type="region of interest" description="Disordered" evidence="6">
    <location>
        <begin position="143"/>
        <end position="634"/>
    </location>
</feature>
<dbReference type="SMART" id="SM00109">
    <property type="entry name" value="C1"/>
    <property type="match status" value="1"/>
</dbReference>
<evidence type="ECO:0000256" key="6">
    <source>
        <dbReference type="SAM" id="MobiDB-lite"/>
    </source>
</evidence>
<name>K5W6M2_PHACS</name>
<dbReference type="RefSeq" id="XP_007397293.1">
    <property type="nucleotide sequence ID" value="XM_007397231.1"/>
</dbReference>
<dbReference type="PROSITE" id="PS50081">
    <property type="entry name" value="ZF_DAG_PE_2"/>
    <property type="match status" value="1"/>
</dbReference>
<feature type="compositionally biased region" description="Polar residues" evidence="6">
    <location>
        <begin position="445"/>
        <end position="465"/>
    </location>
</feature>
<dbReference type="FunFam" id="1.10.555.10:FF:000043">
    <property type="entry name" value="Rho GTPase activator Rga"/>
    <property type="match status" value="1"/>
</dbReference>
<dbReference type="Gene3D" id="1.10.555.10">
    <property type="entry name" value="Rho GTPase activation protein"/>
    <property type="match status" value="1"/>
</dbReference>
<feature type="coiled-coil region" evidence="5">
    <location>
        <begin position="936"/>
        <end position="970"/>
    </location>
</feature>
<evidence type="ECO:0000313" key="10">
    <source>
        <dbReference type="EMBL" id="EKM54604.1"/>
    </source>
</evidence>
<dbReference type="InParanoid" id="K5W6M2"/>
<feature type="compositionally biased region" description="Polar residues" evidence="6">
    <location>
        <begin position="362"/>
        <end position="377"/>
    </location>
</feature>
<protein>
    <recommendedName>
        <fullName evidence="12">RhoGAP-domain-containing protein</fullName>
    </recommendedName>
</protein>
<feature type="compositionally biased region" description="Polar residues" evidence="6">
    <location>
        <begin position="735"/>
        <end position="749"/>
    </location>
</feature>
<dbReference type="CDD" id="cd00029">
    <property type="entry name" value="C1"/>
    <property type="match status" value="1"/>
</dbReference>
<dbReference type="InterPro" id="IPR046349">
    <property type="entry name" value="C1-like_sf"/>
</dbReference>
<dbReference type="GO" id="GO:0046872">
    <property type="term" value="F:metal ion binding"/>
    <property type="evidence" value="ECO:0007669"/>
    <property type="project" value="UniProtKB-KW"/>
</dbReference>
<dbReference type="PROSITE" id="PS00478">
    <property type="entry name" value="LIM_DOMAIN_1"/>
    <property type="match status" value="1"/>
</dbReference>
<gene>
    <name evidence="10" type="ORF">PHACADRAFT_258574</name>
</gene>
<organism evidence="10 11">
    <name type="scientific">Phanerochaete carnosa (strain HHB-10118-sp)</name>
    <name type="common">White-rot fungus</name>
    <name type="synonym">Peniophora carnosa</name>
    <dbReference type="NCBI Taxonomy" id="650164"/>
    <lineage>
        <taxon>Eukaryota</taxon>
        <taxon>Fungi</taxon>
        <taxon>Dikarya</taxon>
        <taxon>Basidiomycota</taxon>
        <taxon>Agaricomycotina</taxon>
        <taxon>Agaricomycetes</taxon>
        <taxon>Polyporales</taxon>
        <taxon>Phanerochaetaceae</taxon>
        <taxon>Phanerochaete</taxon>
    </lineage>
</organism>
<dbReference type="InterPro" id="IPR000198">
    <property type="entry name" value="RhoGAP_dom"/>
</dbReference>
<dbReference type="Proteomes" id="UP000008370">
    <property type="component" value="Unassembled WGS sequence"/>
</dbReference>
<evidence type="ECO:0000256" key="1">
    <source>
        <dbReference type="ARBA" id="ARBA00022468"/>
    </source>
</evidence>